<sequence length="253" mass="28833">MDLPPELRLQIYHLAMSAEHGGGEPRNLHGLREPALSLVSRHARAEAVPVFFARCTFYCEARSNYTDIARIDALAAMGQLRPGRDNAAIERLSRLGRRALRCRPSIKVKLETNLWAAQHGQRVFGDVEIRIFNERIALIDMPHDTPDEVVRAMRRRSLVEESTLRVRMHRGSISFDCVDPVPQTIFHTELNRARDGVMNAARNTAEACADFQDNFLGLSRNDLVRISKPLFYWSESLDIHMGDIDSKDWEGWA</sequence>
<dbReference type="Proteomes" id="UP001295740">
    <property type="component" value="Unassembled WGS sequence"/>
</dbReference>
<keyword evidence="2" id="KW-1185">Reference proteome</keyword>
<dbReference type="AlphaFoldDB" id="A0AAI8VVE5"/>
<evidence type="ECO:0000313" key="1">
    <source>
        <dbReference type="EMBL" id="CAJ2511455.1"/>
    </source>
</evidence>
<evidence type="ECO:0000313" key="2">
    <source>
        <dbReference type="Proteomes" id="UP001295740"/>
    </source>
</evidence>
<name>A0AAI8VVE5_9PEZI</name>
<protein>
    <submittedName>
        <fullName evidence="1">Uu.00g070800.m01.CDS01</fullName>
    </submittedName>
</protein>
<reference evidence="1" key="1">
    <citation type="submission" date="2023-10" db="EMBL/GenBank/DDBJ databases">
        <authorList>
            <person name="Hackl T."/>
        </authorList>
    </citation>
    <scope>NUCLEOTIDE SEQUENCE</scope>
</reference>
<gene>
    <name evidence="1" type="ORF">KHLLAP_LOCUS11923</name>
</gene>
<dbReference type="EMBL" id="CAUWAG010000018">
    <property type="protein sequence ID" value="CAJ2511455.1"/>
    <property type="molecule type" value="Genomic_DNA"/>
</dbReference>
<comment type="caution">
    <text evidence="1">The sequence shown here is derived from an EMBL/GenBank/DDBJ whole genome shotgun (WGS) entry which is preliminary data.</text>
</comment>
<proteinExistence type="predicted"/>
<accession>A0AAI8VVE5</accession>
<organism evidence="1 2">
    <name type="scientific">Anthostomella pinea</name>
    <dbReference type="NCBI Taxonomy" id="933095"/>
    <lineage>
        <taxon>Eukaryota</taxon>
        <taxon>Fungi</taxon>
        <taxon>Dikarya</taxon>
        <taxon>Ascomycota</taxon>
        <taxon>Pezizomycotina</taxon>
        <taxon>Sordariomycetes</taxon>
        <taxon>Xylariomycetidae</taxon>
        <taxon>Xylariales</taxon>
        <taxon>Xylariaceae</taxon>
        <taxon>Anthostomella</taxon>
    </lineage>
</organism>